<comment type="caution">
    <text evidence="2">The sequence shown here is derived from an EMBL/GenBank/DDBJ whole genome shotgun (WGS) entry which is preliminary data.</text>
</comment>
<keyword evidence="1" id="KW-0812">Transmembrane</keyword>
<evidence type="ECO:0000313" key="2">
    <source>
        <dbReference type="EMBL" id="KAH3846040.1"/>
    </source>
</evidence>
<keyword evidence="1" id="KW-0472">Membrane</keyword>
<dbReference type="Proteomes" id="UP000828390">
    <property type="component" value="Unassembled WGS sequence"/>
</dbReference>
<evidence type="ECO:0000313" key="3">
    <source>
        <dbReference type="Proteomes" id="UP000828390"/>
    </source>
</evidence>
<gene>
    <name evidence="2" type="ORF">DPMN_088334</name>
</gene>
<keyword evidence="1" id="KW-1133">Transmembrane helix</keyword>
<proteinExistence type="predicted"/>
<keyword evidence="3" id="KW-1185">Reference proteome</keyword>
<feature type="transmembrane region" description="Helical" evidence="1">
    <location>
        <begin position="26"/>
        <end position="45"/>
    </location>
</feature>
<sequence length="104" mass="11515">MEEVDSSPDNADSIISVTRCCCRLHVLFLAGILCMTIQEAVCAMFNRKARSHRQNFAGAFLERYEEGPNFGNARHRAQNGEKKSKTRALPKRCTAEASVGLALV</sequence>
<organism evidence="2 3">
    <name type="scientific">Dreissena polymorpha</name>
    <name type="common">Zebra mussel</name>
    <name type="synonym">Mytilus polymorpha</name>
    <dbReference type="NCBI Taxonomy" id="45954"/>
    <lineage>
        <taxon>Eukaryota</taxon>
        <taxon>Metazoa</taxon>
        <taxon>Spiralia</taxon>
        <taxon>Lophotrochozoa</taxon>
        <taxon>Mollusca</taxon>
        <taxon>Bivalvia</taxon>
        <taxon>Autobranchia</taxon>
        <taxon>Heteroconchia</taxon>
        <taxon>Euheterodonta</taxon>
        <taxon>Imparidentia</taxon>
        <taxon>Neoheterodontei</taxon>
        <taxon>Myida</taxon>
        <taxon>Dreissenoidea</taxon>
        <taxon>Dreissenidae</taxon>
        <taxon>Dreissena</taxon>
    </lineage>
</organism>
<dbReference type="EMBL" id="JAIWYP010000003">
    <property type="protein sequence ID" value="KAH3846040.1"/>
    <property type="molecule type" value="Genomic_DNA"/>
</dbReference>
<accession>A0A9D4KUD4</accession>
<name>A0A9D4KUD4_DREPO</name>
<reference evidence="2" key="1">
    <citation type="journal article" date="2019" name="bioRxiv">
        <title>The Genome of the Zebra Mussel, Dreissena polymorpha: A Resource for Invasive Species Research.</title>
        <authorList>
            <person name="McCartney M.A."/>
            <person name="Auch B."/>
            <person name="Kono T."/>
            <person name="Mallez S."/>
            <person name="Zhang Y."/>
            <person name="Obille A."/>
            <person name="Becker A."/>
            <person name="Abrahante J.E."/>
            <person name="Garbe J."/>
            <person name="Badalamenti J.P."/>
            <person name="Herman A."/>
            <person name="Mangelson H."/>
            <person name="Liachko I."/>
            <person name="Sullivan S."/>
            <person name="Sone E.D."/>
            <person name="Koren S."/>
            <person name="Silverstein K.A.T."/>
            <person name="Beckman K.B."/>
            <person name="Gohl D.M."/>
        </authorList>
    </citation>
    <scope>NUCLEOTIDE SEQUENCE</scope>
    <source>
        <strain evidence="2">Duluth1</strain>
        <tissue evidence="2">Whole animal</tissue>
    </source>
</reference>
<evidence type="ECO:0000256" key="1">
    <source>
        <dbReference type="SAM" id="Phobius"/>
    </source>
</evidence>
<dbReference type="AlphaFoldDB" id="A0A9D4KUD4"/>
<reference evidence="2" key="2">
    <citation type="submission" date="2020-11" db="EMBL/GenBank/DDBJ databases">
        <authorList>
            <person name="McCartney M.A."/>
            <person name="Auch B."/>
            <person name="Kono T."/>
            <person name="Mallez S."/>
            <person name="Becker A."/>
            <person name="Gohl D.M."/>
            <person name="Silverstein K.A.T."/>
            <person name="Koren S."/>
            <person name="Bechman K.B."/>
            <person name="Herman A."/>
            <person name="Abrahante J.E."/>
            <person name="Garbe J."/>
        </authorList>
    </citation>
    <scope>NUCLEOTIDE SEQUENCE</scope>
    <source>
        <strain evidence="2">Duluth1</strain>
        <tissue evidence="2">Whole animal</tissue>
    </source>
</reference>
<protein>
    <submittedName>
        <fullName evidence="2">Uncharacterized protein</fullName>
    </submittedName>
</protein>